<protein>
    <submittedName>
        <fullName evidence="3">Predicted protein</fullName>
    </submittedName>
</protein>
<feature type="signal peptide" evidence="1">
    <location>
        <begin position="1"/>
        <end position="18"/>
    </location>
</feature>
<reference evidence="5" key="2">
    <citation type="journal article" date="2012" name="Nature">
        <title>A physical, genetic and functional sequence assembly of the barley genome.</title>
        <authorList>
            <consortium name="The International Barley Genome Sequencing Consortium"/>
            <person name="Mayer K.F."/>
            <person name="Waugh R."/>
            <person name="Brown J.W."/>
            <person name="Schulman A."/>
            <person name="Langridge P."/>
            <person name="Platzer M."/>
            <person name="Fincher G.B."/>
            <person name="Muehlbauer G.J."/>
            <person name="Sato K."/>
            <person name="Close T.J."/>
            <person name="Wise R.P."/>
            <person name="Stein N."/>
        </authorList>
    </citation>
    <scope>NUCLEOTIDE SEQUENCE [LARGE SCALE GENOMIC DNA]</scope>
    <source>
        <strain evidence="5">cv. Morex</strain>
    </source>
</reference>
<dbReference type="PANTHER" id="PTHR31236">
    <property type="entry name" value="BURP DOMAIN PROTEIN USPL1-LIKE"/>
    <property type="match status" value="1"/>
</dbReference>
<dbReference type="InterPro" id="IPR044816">
    <property type="entry name" value="BURP"/>
</dbReference>
<name>F2E9F3_HORVV</name>
<dbReference type="SMART" id="SM01045">
    <property type="entry name" value="BURP"/>
    <property type="match status" value="1"/>
</dbReference>
<dbReference type="KEGG" id="hvg:123402597"/>
<dbReference type="OrthoDB" id="989869at2759"/>
<organism evidence="3">
    <name type="scientific">Hordeum vulgare subsp. vulgare</name>
    <name type="common">Domesticated barley</name>
    <dbReference type="NCBI Taxonomy" id="112509"/>
    <lineage>
        <taxon>Eukaryota</taxon>
        <taxon>Viridiplantae</taxon>
        <taxon>Streptophyta</taxon>
        <taxon>Embryophyta</taxon>
        <taxon>Tracheophyta</taxon>
        <taxon>Spermatophyta</taxon>
        <taxon>Magnoliopsida</taxon>
        <taxon>Liliopsida</taxon>
        <taxon>Poales</taxon>
        <taxon>Poaceae</taxon>
        <taxon>BOP clade</taxon>
        <taxon>Pooideae</taxon>
        <taxon>Triticodae</taxon>
        <taxon>Triticeae</taxon>
        <taxon>Hordeinae</taxon>
        <taxon>Hordeum</taxon>
    </lineage>
</organism>
<dbReference type="PROSITE" id="PS51277">
    <property type="entry name" value="BURP"/>
    <property type="match status" value="1"/>
</dbReference>
<reference evidence="3" key="1">
    <citation type="journal article" date="2011" name="Plant Physiol.">
        <title>Comprehensive sequence analysis of 24,783 barley full-length cDNAs derived from 12 clone libraries.</title>
        <authorList>
            <person name="Matsumoto T."/>
            <person name="Tanaka T."/>
            <person name="Sakai H."/>
            <person name="Amano N."/>
            <person name="Kanamori H."/>
            <person name="Kurita K."/>
            <person name="Kikuta A."/>
            <person name="Kamiya K."/>
            <person name="Yamamoto M."/>
            <person name="Ikawa H."/>
            <person name="Fujii N."/>
            <person name="Hori K."/>
            <person name="Itoh T."/>
            <person name="Sato K."/>
        </authorList>
    </citation>
    <scope>NUCLEOTIDE SEQUENCE</scope>
    <source>
        <tissue evidence="3">Flower</tissue>
    </source>
</reference>
<evidence type="ECO:0000259" key="2">
    <source>
        <dbReference type="PROSITE" id="PS51277"/>
    </source>
</evidence>
<evidence type="ECO:0000256" key="1">
    <source>
        <dbReference type="SAM" id="SignalP"/>
    </source>
</evidence>
<reference evidence="4" key="3">
    <citation type="submission" date="2020-10" db="EMBL/GenBank/DDBJ databases">
        <authorList>
            <person name="Scholz U."/>
            <person name="Mascher M."/>
            <person name="Fiebig A."/>
        </authorList>
    </citation>
    <scope>NUCLEOTIDE SEQUENCE [LARGE SCALE GENOMIC DNA]</scope>
    <source>
        <strain evidence="4">cv. Morex</strain>
    </source>
</reference>
<feature type="domain" description="BURP" evidence="2">
    <location>
        <begin position="169"/>
        <end position="374"/>
    </location>
</feature>
<dbReference type="Proteomes" id="UP000011116">
    <property type="component" value="Chromosome 6H"/>
</dbReference>
<dbReference type="Gramene" id="HORVU.MOREX.r2.6HG0461300.1">
    <property type="protein sequence ID" value="HORVU.MOREX.r2.6HG0461300.1"/>
    <property type="gene ID" value="HORVU.MOREX.r2.6HG0461300"/>
</dbReference>
<evidence type="ECO:0000313" key="3">
    <source>
        <dbReference type="EMBL" id="BAK03975.1"/>
    </source>
</evidence>
<evidence type="ECO:0000313" key="5">
    <source>
        <dbReference type="Proteomes" id="UP000011116"/>
    </source>
</evidence>
<dbReference type="RefSeq" id="XP_044952458.1">
    <property type="nucleotide sequence ID" value="XM_045096523.1"/>
</dbReference>
<keyword evidence="1" id="KW-0732">Signal</keyword>
<dbReference type="GeneID" id="123402597"/>
<evidence type="ECO:0000313" key="4">
    <source>
        <dbReference type="EnsemblPlants" id="HORVU.MOREX.r3.6HG0555330.1"/>
    </source>
</evidence>
<reference evidence="4" key="4">
    <citation type="submission" date="2022-01" db="UniProtKB">
        <authorList>
            <consortium name="EnsemblPlants"/>
        </authorList>
    </citation>
    <scope>IDENTIFICATION</scope>
    <source>
        <strain evidence="4">subsp. vulgare</strain>
    </source>
</reference>
<dbReference type="Pfam" id="PF03181">
    <property type="entry name" value="BURP"/>
    <property type="match status" value="1"/>
</dbReference>
<dbReference type="Gramene" id="HORVU.MOREX.r3.6HG0555330.1">
    <property type="protein sequence ID" value="HORVU.MOREX.r3.6HG0555330.1"/>
    <property type="gene ID" value="HORVU.MOREX.r3.6HG0555330"/>
</dbReference>
<dbReference type="PANTHER" id="PTHR31236:SF70">
    <property type="entry name" value="BURP DOMAIN-CONTAINING PROTEIN"/>
    <property type="match status" value="1"/>
</dbReference>
<dbReference type="EnsemblPlants" id="HORVU.MOREX.r3.6HG0555330.1">
    <property type="protein sequence ID" value="HORVU.MOREX.r3.6HG0555330.1"/>
    <property type="gene ID" value="HORVU.MOREX.r3.6HG0555330"/>
</dbReference>
<keyword evidence="5" id="KW-1185">Reference proteome</keyword>
<dbReference type="EMBL" id="AK372778">
    <property type="protein sequence ID" value="BAK03975.1"/>
    <property type="molecule type" value="mRNA"/>
</dbReference>
<dbReference type="InterPro" id="IPR004873">
    <property type="entry name" value="BURP_dom"/>
</dbReference>
<sequence length="374" mass="41367">MATKLTAIAFFLFVLALGESNDKEVNGFGESAYAVHWDKDSPPSQEKGFGASAYKVSWNPDDASSEEKGFGASAYKVSWNSYDAPPEEKGFGASAYKVSWNSDDAPSKGKGFGASAYKVSWNSDDARSKEKGFGASAYKVSWNSDNAPSASSPKAPAKRQQIKFQTGMLFLKKNLHVGTILPEGTMFARADAPKSVNFVSTPLESKYLTTILSHFMIPRGSTKAKQVADTLRSCGKPVDKEEPHMCFSSREAMSRFATKEIGVSSARAAITRIHGNETPNSMYVVEQITQLNNNVVPCHPMDFPYEVFYCHRPKEVQSLRVQLKGLKDGMPHVTAIAMCHMNTSDWDTQYFELLDGKHGEPICHYMPTNYIMFY</sequence>
<accession>F2E9F3</accession>
<proteinExistence type="evidence at transcript level"/>
<feature type="chain" id="PRO_5044730860" evidence="1">
    <location>
        <begin position="19"/>
        <end position="374"/>
    </location>
</feature>
<dbReference type="AlphaFoldDB" id="F2E9F3"/>
<gene>
    <name evidence="4" type="primary">LOC123402597</name>
</gene>